<name>A0A8D0BPZ6_SALMN</name>
<dbReference type="Proteomes" id="UP000694421">
    <property type="component" value="Unplaced"/>
</dbReference>
<dbReference type="OMA" id="IFWEEDM"/>
<keyword evidence="1" id="KW-0175">Coiled coil</keyword>
<reference evidence="2" key="1">
    <citation type="submission" date="2025-08" db="UniProtKB">
        <authorList>
            <consortium name="Ensembl"/>
        </authorList>
    </citation>
    <scope>IDENTIFICATION</scope>
</reference>
<evidence type="ECO:0000313" key="2">
    <source>
        <dbReference type="Ensembl" id="ENSSMRP00000011301.1"/>
    </source>
</evidence>
<keyword evidence="3" id="KW-1185">Reference proteome</keyword>
<dbReference type="Ensembl" id="ENSSMRT00000013155.1">
    <property type="protein sequence ID" value="ENSSMRP00000011301.1"/>
    <property type="gene ID" value="ENSSMRG00000008884.1"/>
</dbReference>
<sequence>ISTQVFRLLRGSPPISPKRESWHHMPFAPTGLQKQIMQQRLKEEKIVLQKELKAFWEKCKDLRVEIKAFRDDNKTKALWEEIHAFKKKNKGMMDEIKNFLEEKEEIATLERRNESFRETIKAFQVKNKEFQEINKGMREKSKSLQEKVEHVEEKNKTFWKECKAFWKKDKIFWEEDMAISRDKMALWEEYISHISLFLEALNPNEGHKTLSKLSSVC</sequence>
<reference evidence="2" key="2">
    <citation type="submission" date="2025-09" db="UniProtKB">
        <authorList>
            <consortium name="Ensembl"/>
        </authorList>
    </citation>
    <scope>IDENTIFICATION</scope>
</reference>
<dbReference type="GeneTree" id="ENSGT01040000240668"/>
<accession>A0A8D0BPZ6</accession>
<evidence type="ECO:0000313" key="3">
    <source>
        <dbReference type="Proteomes" id="UP000694421"/>
    </source>
</evidence>
<feature type="coiled-coil region" evidence="1">
    <location>
        <begin position="99"/>
        <end position="154"/>
    </location>
</feature>
<proteinExistence type="predicted"/>
<organism evidence="2 3">
    <name type="scientific">Salvator merianae</name>
    <name type="common">Argentine black and white tegu</name>
    <name type="synonym">Tupinambis merianae</name>
    <dbReference type="NCBI Taxonomy" id="96440"/>
    <lineage>
        <taxon>Eukaryota</taxon>
        <taxon>Metazoa</taxon>
        <taxon>Chordata</taxon>
        <taxon>Craniata</taxon>
        <taxon>Vertebrata</taxon>
        <taxon>Euteleostomi</taxon>
        <taxon>Lepidosauria</taxon>
        <taxon>Squamata</taxon>
        <taxon>Bifurcata</taxon>
        <taxon>Unidentata</taxon>
        <taxon>Episquamata</taxon>
        <taxon>Laterata</taxon>
        <taxon>Teiioidea</taxon>
        <taxon>Teiidae</taxon>
        <taxon>Salvator</taxon>
    </lineage>
</organism>
<evidence type="ECO:0008006" key="4">
    <source>
        <dbReference type="Google" id="ProtNLM"/>
    </source>
</evidence>
<dbReference type="AlphaFoldDB" id="A0A8D0BPZ6"/>
<protein>
    <recommendedName>
        <fullName evidence="4">Coiled-coil domain-containing protein 70</fullName>
    </recommendedName>
</protein>
<evidence type="ECO:0000256" key="1">
    <source>
        <dbReference type="SAM" id="Coils"/>
    </source>
</evidence>